<keyword evidence="1" id="KW-0472">Membrane</keyword>
<dbReference type="Proteomes" id="UP000199666">
    <property type="component" value="Unassembled WGS sequence"/>
</dbReference>
<reference evidence="2 3" key="1">
    <citation type="submission" date="2016-10" db="EMBL/GenBank/DDBJ databases">
        <authorList>
            <person name="de Groot N.N."/>
        </authorList>
    </citation>
    <scope>NUCLEOTIDE SEQUENCE [LARGE SCALE GENOMIC DNA]</scope>
    <source>
        <strain evidence="2 3">DSM 18684</strain>
    </source>
</reference>
<evidence type="ECO:0000313" key="2">
    <source>
        <dbReference type="EMBL" id="SFH12545.1"/>
    </source>
</evidence>
<dbReference type="EMBL" id="FOPP01000005">
    <property type="protein sequence ID" value="SFH12545.1"/>
    <property type="molecule type" value="Genomic_DNA"/>
</dbReference>
<dbReference type="STRING" id="414048.SAMN04489864_105228"/>
<keyword evidence="1" id="KW-1133">Transmembrane helix</keyword>
<keyword evidence="3" id="KW-1185">Reference proteome</keyword>
<gene>
    <name evidence="2" type="ORF">SAMN04489864_105228</name>
</gene>
<sequence length="112" mass="12573">MIENTQNKIEEGKSIAIIAYLTLIGLIIAFVMNNDKKNSFSTYHIRQSLGLMCTGFALFMVNFIPYLGWILSLSATFVLVALWLMGLLNALNGKEQPIPVVGNLYNKWFANI</sequence>
<organism evidence="2 3">
    <name type="scientific">Pedobacter insulae</name>
    <dbReference type="NCBI Taxonomy" id="414048"/>
    <lineage>
        <taxon>Bacteria</taxon>
        <taxon>Pseudomonadati</taxon>
        <taxon>Bacteroidota</taxon>
        <taxon>Sphingobacteriia</taxon>
        <taxon>Sphingobacteriales</taxon>
        <taxon>Sphingobacteriaceae</taxon>
        <taxon>Pedobacter</taxon>
    </lineage>
</organism>
<accession>A0A1I2XGH3</accession>
<dbReference type="RefSeq" id="WP_090993750.1">
    <property type="nucleotide sequence ID" value="NZ_FOPP01000005.1"/>
</dbReference>
<evidence type="ECO:0000256" key="1">
    <source>
        <dbReference type="SAM" id="Phobius"/>
    </source>
</evidence>
<keyword evidence="1" id="KW-0812">Transmembrane</keyword>
<feature type="transmembrane region" description="Helical" evidence="1">
    <location>
        <begin position="45"/>
        <end position="64"/>
    </location>
</feature>
<proteinExistence type="predicted"/>
<protein>
    <submittedName>
        <fullName evidence="2">Uncharacterized membrane protein</fullName>
    </submittedName>
</protein>
<evidence type="ECO:0000313" key="3">
    <source>
        <dbReference type="Proteomes" id="UP000199666"/>
    </source>
</evidence>
<dbReference type="OrthoDB" id="6400719at2"/>
<dbReference type="AlphaFoldDB" id="A0A1I2XGH3"/>
<feature type="transmembrane region" description="Helical" evidence="1">
    <location>
        <begin position="70"/>
        <end position="91"/>
    </location>
</feature>
<feature type="transmembrane region" description="Helical" evidence="1">
    <location>
        <begin position="15"/>
        <end position="33"/>
    </location>
</feature>
<name>A0A1I2XGH3_9SPHI</name>